<dbReference type="Proteomes" id="UP001217918">
    <property type="component" value="Unassembled WGS sequence"/>
</dbReference>
<dbReference type="SMART" id="SM00195">
    <property type="entry name" value="DSPc"/>
    <property type="match status" value="1"/>
</dbReference>
<dbReference type="AlphaFoldDB" id="A0AAD9I5Z7"/>
<dbReference type="Gene3D" id="3.90.190.10">
    <property type="entry name" value="Protein tyrosine phosphatase superfamily"/>
    <property type="match status" value="1"/>
</dbReference>
<dbReference type="InterPro" id="IPR047949">
    <property type="entry name" value="PPS1_DSP"/>
</dbReference>
<evidence type="ECO:0000313" key="7">
    <source>
        <dbReference type="Proteomes" id="UP001217918"/>
    </source>
</evidence>
<feature type="domain" description="Tyrosine-protein phosphatase" evidence="4">
    <location>
        <begin position="565"/>
        <end position="714"/>
    </location>
</feature>
<feature type="region of interest" description="Disordered" evidence="3">
    <location>
        <begin position="37"/>
        <end position="133"/>
    </location>
</feature>
<dbReference type="Pfam" id="PF00782">
    <property type="entry name" value="DSPc"/>
    <property type="match status" value="1"/>
</dbReference>
<protein>
    <recommendedName>
        <fullName evidence="8">Protein-tyrosine-phosphatase</fullName>
    </recommendedName>
</protein>
<evidence type="ECO:0000259" key="5">
    <source>
        <dbReference type="PROSITE" id="PS50056"/>
    </source>
</evidence>
<dbReference type="FunFam" id="3.90.190.10:FF:000110">
    <property type="entry name" value="PPS1p Protein phosphatase"/>
    <property type="match status" value="1"/>
</dbReference>
<dbReference type="PANTHER" id="PTHR47550">
    <property type="entry name" value="DUAL SPECIFICITY PROTEIN PHOSPHATASE PPS1"/>
    <property type="match status" value="1"/>
</dbReference>
<keyword evidence="7" id="KW-1185">Reference proteome</keyword>
<accession>A0AAD9I5Z7</accession>
<dbReference type="CDD" id="cd14516">
    <property type="entry name" value="DSP_fungal_PPS1"/>
    <property type="match status" value="1"/>
</dbReference>
<dbReference type="PROSITE" id="PS50054">
    <property type="entry name" value="TYR_PHOSPHATASE_DUAL"/>
    <property type="match status" value="1"/>
</dbReference>
<keyword evidence="1" id="KW-0378">Hydrolase</keyword>
<reference evidence="6" key="1">
    <citation type="journal article" date="2023" name="Mol. Plant Microbe Interact.">
        <title>Elucidating the Obligate Nature and Biological Capacity of an Invasive Fungal Corn Pathogen.</title>
        <authorList>
            <person name="MacCready J.S."/>
            <person name="Roggenkamp E.M."/>
            <person name="Gdanetz K."/>
            <person name="Chilvers M.I."/>
        </authorList>
    </citation>
    <scope>NUCLEOTIDE SEQUENCE</scope>
    <source>
        <strain evidence="6">PM02</strain>
    </source>
</reference>
<proteinExistence type="predicted"/>
<dbReference type="InterPro" id="IPR053239">
    <property type="entry name" value="Dual_spec_PTase"/>
</dbReference>
<dbReference type="EMBL" id="JAQQPM010000004">
    <property type="protein sequence ID" value="KAK2070912.1"/>
    <property type="molecule type" value="Genomic_DNA"/>
</dbReference>
<dbReference type="InterPro" id="IPR020422">
    <property type="entry name" value="TYR_PHOSPHATASE_DUAL_dom"/>
</dbReference>
<keyword evidence="2" id="KW-0904">Protein phosphatase</keyword>
<dbReference type="InterPro" id="IPR000340">
    <property type="entry name" value="Dual-sp_phosphatase_cat-dom"/>
</dbReference>
<sequence>MATIALPRLLPTARRPSAAMSTRATTVLSLDILNAPSVPPPAVTTPTPTSSPSTPGLPAEPIVGQCPSPVPNKHIPVCPTGPAPRDEPNTPPPSPAAAAAAAEDQCPRSLLFPPDRFARLGSDSDSDSDPDLDSSSCPCMYAISAADLAHALDFIARQPLPDPSRVFPWLHGLHPHNHIQQAFFVSRRRALRKTPPCLRGITVVKADGDLGSSRLKGAVAPSELLLPGPVADFLDIDPSDGFSIRNFQIQAAKAAMTSDIVVYGPAPDAVRALGWTMVHAQRRWRAKQTAQAHDVPVYNTFVCLSPFSDFERDHADLVAVDAAGRPTGNVIDFFLQERREMDGMTRASEISHNVWLGPSPDLATDDDQTYDVLIECSDGCRLDPAALRAVAVGPAAPHAAPRHPTHVEFPSSGSIQTSSWSHAEADAILETCKWIWHLAHGTRPAAAARPGHPAMAHDAAEAPAGTQAKPLKILIHCADGYTESTLLGIAYYSYSTAQPVPAAWLHLHTDMKRNFFAYPTDVALLTALAPRLLHESPARARASLAEITVLVRDEPAWLAGLDGSFPSRLTDYMYLGNLGHANNPDLLRALGIGQILSVGETAMWRDGELEDWGVDNACNVQGVQDNGIDSLTHEFDRCLEFIDRGRKAGTATLVHCRVGVSRSATICIAEVMRSLGLSFPRAYCFVRARRLNVIIQPHLRFAYELLKWEEVLQERKPDLDGESGPGIKREMEWGELAREIALMNRPYTK</sequence>
<evidence type="ECO:0008006" key="8">
    <source>
        <dbReference type="Google" id="ProtNLM"/>
    </source>
</evidence>
<evidence type="ECO:0000256" key="1">
    <source>
        <dbReference type="ARBA" id="ARBA00022801"/>
    </source>
</evidence>
<dbReference type="GO" id="GO:0033260">
    <property type="term" value="P:nuclear DNA replication"/>
    <property type="evidence" value="ECO:0007669"/>
    <property type="project" value="InterPro"/>
</dbReference>
<feature type="compositionally biased region" description="Low complexity" evidence="3">
    <location>
        <begin position="44"/>
        <end position="54"/>
    </location>
</feature>
<dbReference type="PANTHER" id="PTHR47550:SF1">
    <property type="entry name" value="DUAL SPECIFICITY PROTEIN PHOSPHATASE PPS1"/>
    <property type="match status" value="1"/>
</dbReference>
<gene>
    <name evidence="6" type="ORF">P8C59_005373</name>
</gene>
<evidence type="ECO:0000259" key="4">
    <source>
        <dbReference type="PROSITE" id="PS50054"/>
    </source>
</evidence>
<dbReference type="GO" id="GO:0008138">
    <property type="term" value="F:protein tyrosine/serine/threonine phosphatase activity"/>
    <property type="evidence" value="ECO:0007669"/>
    <property type="project" value="InterPro"/>
</dbReference>
<dbReference type="PROSITE" id="PS00383">
    <property type="entry name" value="TYR_PHOSPHATASE_1"/>
    <property type="match status" value="1"/>
</dbReference>
<dbReference type="SUPFAM" id="SSF52799">
    <property type="entry name" value="(Phosphotyrosine protein) phosphatases II"/>
    <property type="match status" value="2"/>
</dbReference>
<name>A0AAD9I5Z7_9PEZI</name>
<dbReference type="InterPro" id="IPR000387">
    <property type="entry name" value="Tyr_Pase_dom"/>
</dbReference>
<feature type="domain" description="Tyrosine specific protein phosphatases" evidence="5">
    <location>
        <begin position="633"/>
        <end position="701"/>
    </location>
</feature>
<dbReference type="InterPro" id="IPR016130">
    <property type="entry name" value="Tyr_Pase_AS"/>
</dbReference>
<organism evidence="6 7">
    <name type="scientific">Phyllachora maydis</name>
    <dbReference type="NCBI Taxonomy" id="1825666"/>
    <lineage>
        <taxon>Eukaryota</taxon>
        <taxon>Fungi</taxon>
        <taxon>Dikarya</taxon>
        <taxon>Ascomycota</taxon>
        <taxon>Pezizomycotina</taxon>
        <taxon>Sordariomycetes</taxon>
        <taxon>Sordariomycetidae</taxon>
        <taxon>Phyllachorales</taxon>
        <taxon>Phyllachoraceae</taxon>
        <taxon>Phyllachora</taxon>
    </lineage>
</organism>
<dbReference type="PROSITE" id="PS50056">
    <property type="entry name" value="TYR_PHOSPHATASE_2"/>
    <property type="match status" value="1"/>
</dbReference>
<comment type="caution">
    <text evidence="6">The sequence shown here is derived from an EMBL/GenBank/DDBJ whole genome shotgun (WGS) entry which is preliminary data.</text>
</comment>
<evidence type="ECO:0000256" key="3">
    <source>
        <dbReference type="SAM" id="MobiDB-lite"/>
    </source>
</evidence>
<evidence type="ECO:0000313" key="6">
    <source>
        <dbReference type="EMBL" id="KAK2070912.1"/>
    </source>
</evidence>
<evidence type="ECO:0000256" key="2">
    <source>
        <dbReference type="ARBA" id="ARBA00022912"/>
    </source>
</evidence>
<dbReference type="InterPro" id="IPR029021">
    <property type="entry name" value="Prot-tyrosine_phosphatase-like"/>
</dbReference>
<dbReference type="GO" id="GO:0005634">
    <property type="term" value="C:nucleus"/>
    <property type="evidence" value="ECO:0007669"/>
    <property type="project" value="GOC"/>
</dbReference>